<accession>A0A8J8SLZ6</accession>
<keyword evidence="2" id="KW-1185">Reference proteome</keyword>
<protein>
    <submittedName>
        <fullName evidence="1">DUF1045 domain-containing protein</fullName>
    </submittedName>
</protein>
<reference evidence="1" key="1">
    <citation type="submission" date="2020-01" db="EMBL/GenBank/DDBJ databases">
        <authorList>
            <person name="Yang Y."/>
            <person name="Kwon Y.M."/>
        </authorList>
    </citation>
    <scope>NUCLEOTIDE SEQUENCE</scope>
    <source>
        <strain evidence="1">PG104</strain>
        <plasmid evidence="1">unnamed1</plasmid>
    </source>
</reference>
<evidence type="ECO:0000313" key="2">
    <source>
        <dbReference type="Proteomes" id="UP000679284"/>
    </source>
</evidence>
<name>A0A8J8SLZ6_9RHOB</name>
<dbReference type="Proteomes" id="UP000679284">
    <property type="component" value="Plasmid unnamed1"/>
</dbReference>
<dbReference type="EMBL" id="CP047290">
    <property type="protein sequence ID" value="QUS37002.1"/>
    <property type="molecule type" value="Genomic_DNA"/>
</dbReference>
<dbReference type="Pfam" id="PF06299">
    <property type="entry name" value="DUF1045"/>
    <property type="match status" value="1"/>
</dbReference>
<keyword evidence="1" id="KW-0614">Plasmid</keyword>
<dbReference type="KEGG" id="fap:GR316_11445"/>
<evidence type="ECO:0000313" key="1">
    <source>
        <dbReference type="EMBL" id="QUS37002.1"/>
    </source>
</evidence>
<gene>
    <name evidence="1" type="ORF">GR316_11445</name>
</gene>
<geneLocation type="plasmid" evidence="1 2">
    <name>unnamed1</name>
</geneLocation>
<proteinExistence type="predicted"/>
<dbReference type="AlphaFoldDB" id="A0A8J8SLZ6"/>
<dbReference type="InterPro" id="IPR009389">
    <property type="entry name" value="DUF1045"/>
</dbReference>
<dbReference type="RefSeq" id="WP_211785281.1">
    <property type="nucleotide sequence ID" value="NZ_CP047290.1"/>
</dbReference>
<organism evidence="1 2">
    <name type="scientific">Falsirhodobacter algicola</name>
    <dbReference type="NCBI Taxonomy" id="2692330"/>
    <lineage>
        <taxon>Bacteria</taxon>
        <taxon>Pseudomonadati</taxon>
        <taxon>Pseudomonadota</taxon>
        <taxon>Alphaproteobacteria</taxon>
        <taxon>Rhodobacterales</taxon>
        <taxon>Paracoccaceae</taxon>
        <taxon>Falsirhodobacter</taxon>
    </lineage>
</organism>
<sequence length="211" mass="23328">MKRYAIYYLPPPGPLAEFGARWLGWDPQTGARHPLPPEQEALTAAPRRYGLHATLKAPFRLAGTKADLMAAVGDLAARLSPVAPGDLTVRRIGRFLALVPGGDTGPLNAMAARIVQDLDPFRAPLTEADRARRNPERLTPAQRTLLDRWGYPFVMEEFRFHITLTGPCDLEPDALAPRLAPVLPAPFTLSDICLMGEDAEGFFHLLRRYPI</sequence>
<dbReference type="PIRSF" id="PIRSF033328">
    <property type="entry name" value="Phest_Mll4975"/>
    <property type="match status" value="1"/>
</dbReference>